<evidence type="ECO:0000313" key="2">
    <source>
        <dbReference type="Proteomes" id="UP001222087"/>
    </source>
</evidence>
<dbReference type="EMBL" id="CP119078">
    <property type="protein sequence ID" value="WED42112.1"/>
    <property type="molecule type" value="Genomic_DNA"/>
</dbReference>
<protein>
    <submittedName>
        <fullName evidence="1">Uncharacterized protein</fullName>
    </submittedName>
</protein>
<proteinExistence type="predicted"/>
<evidence type="ECO:0000313" key="1">
    <source>
        <dbReference type="EMBL" id="WED42112.1"/>
    </source>
</evidence>
<sequence>MFRASFIGSPTVADVKKNEKKYHRCDINMEIMLADLLDLTDDIYDGLLRTIKKPASVSAERFKKILYVKATIFNLFIGGKIIIDKLFDDLEKECAANMLSIPVSQDELLKLGLCPQFYKSVVGKHKVDEEDEVEEVYYSPIISKEILEIKYPDEILAQVLKQQLQKHDVNIASEKRATFLKTQGWLSFFGVVPPETAIKILKKGMIFIDAPDYPDSDSRLHGAYSHAIQEYLISKLLEGGYLGDLSVKGEPDITELELVQADAWLVKHGGVEGVHCLFDIMRERRPNKLSLLNVYPDEVYGFTSPDFVNQYLMLNPFRFPCLSTLLYNQYAHATQNYFNLLPGFNTLSKEEQLHIMNIHDRHNVLKNDIEKFVNNSNYIEYQQTDRSRIMLKRHEKPLFRFPYTQDDSKSYIRARKITETNTATLSKKFHAAEVLLDDYIPREKDDSENDQEKLSL</sequence>
<dbReference type="Proteomes" id="UP001222087">
    <property type="component" value="Chromosome"/>
</dbReference>
<reference evidence="1 2" key="1">
    <citation type="submission" date="2023-02" db="EMBL/GenBank/DDBJ databases">
        <title>Genome Sequence of L. cardiaca H63T.</title>
        <authorList>
            <person name="Lopez A.E."/>
            <person name="Cianciotto N.P."/>
        </authorList>
    </citation>
    <scope>NUCLEOTIDE SEQUENCE [LARGE SCALE GENOMIC DNA]</scope>
    <source>
        <strain evidence="1 2">H63</strain>
    </source>
</reference>
<gene>
    <name evidence="1" type="ORF">PXX05_09235</name>
</gene>
<organism evidence="1 2">
    <name type="scientific">Legionella cardiaca</name>
    <dbReference type="NCBI Taxonomy" id="1071983"/>
    <lineage>
        <taxon>Bacteria</taxon>
        <taxon>Pseudomonadati</taxon>
        <taxon>Pseudomonadota</taxon>
        <taxon>Gammaproteobacteria</taxon>
        <taxon>Legionellales</taxon>
        <taxon>Legionellaceae</taxon>
        <taxon>Legionella</taxon>
    </lineage>
</organism>
<name>A0ABY8ASG3_9GAMM</name>
<keyword evidence="2" id="KW-1185">Reference proteome</keyword>
<accession>A0ABY8ASG3</accession>
<dbReference type="RefSeq" id="WP_275087937.1">
    <property type="nucleotide sequence ID" value="NZ_CP119078.1"/>
</dbReference>